<sequence length="193" mass="20750">MSRPVLVPIAQGCEEIEAVTIIDTLRRAGANVTVAACTIDGDLDIEASRGVKLTADTQIDQCQDKTFHMIALPGGMPGAANLRDCEPLIQLLHEQQQADRWYAAICAAPAVVLAHHSLLDNVSATCYPSFLDQLEGALPRPSDPVVVDQKSKVITAQGPGNAMGFSFALIDALYGKDTHRPIAKQMLAYWAIK</sequence>
<dbReference type="Pfam" id="PF01965">
    <property type="entry name" value="DJ-1_PfpI"/>
    <property type="match status" value="1"/>
</dbReference>
<dbReference type="InterPro" id="IPR050325">
    <property type="entry name" value="Prot/Nucl_acid_deglycase"/>
</dbReference>
<protein>
    <recommendedName>
        <fullName evidence="2">DJ-1/PfpI domain-containing protein</fullName>
    </recommendedName>
</protein>
<organism evidence="3 4">
    <name type="scientific">Endozoicomonas montiporae</name>
    <dbReference type="NCBI Taxonomy" id="1027273"/>
    <lineage>
        <taxon>Bacteria</taxon>
        <taxon>Pseudomonadati</taxon>
        <taxon>Pseudomonadota</taxon>
        <taxon>Gammaproteobacteria</taxon>
        <taxon>Oceanospirillales</taxon>
        <taxon>Endozoicomonadaceae</taxon>
        <taxon>Endozoicomonas</taxon>
    </lineage>
</organism>
<dbReference type="InterPro" id="IPR006287">
    <property type="entry name" value="DJ-1"/>
</dbReference>
<dbReference type="SUPFAM" id="SSF52317">
    <property type="entry name" value="Class I glutamine amidotransferase-like"/>
    <property type="match status" value="1"/>
</dbReference>
<accession>A0A081NBF4</accession>
<gene>
    <name evidence="3" type="ORF">GZ77_04305</name>
</gene>
<dbReference type="GO" id="GO:0005737">
    <property type="term" value="C:cytoplasm"/>
    <property type="evidence" value="ECO:0007669"/>
    <property type="project" value="UniProtKB-ARBA"/>
</dbReference>
<comment type="caution">
    <text evidence="3">The sequence shown here is derived from an EMBL/GenBank/DDBJ whole genome shotgun (WGS) entry which is preliminary data.</text>
</comment>
<feature type="domain" description="DJ-1/PfpI" evidence="2">
    <location>
        <begin position="5"/>
        <end position="171"/>
    </location>
</feature>
<name>A0A081NBF4_9GAMM</name>
<proteinExistence type="predicted"/>
<dbReference type="InterPro" id="IPR002818">
    <property type="entry name" value="DJ-1/PfpI"/>
</dbReference>
<dbReference type="Proteomes" id="UP000028006">
    <property type="component" value="Unassembled WGS sequence"/>
</dbReference>
<keyword evidence="1" id="KW-0677">Repeat</keyword>
<keyword evidence="4" id="KW-1185">Reference proteome</keyword>
<evidence type="ECO:0000256" key="1">
    <source>
        <dbReference type="ARBA" id="ARBA00022737"/>
    </source>
</evidence>
<evidence type="ECO:0000313" key="3">
    <source>
        <dbReference type="EMBL" id="KEQ15777.1"/>
    </source>
</evidence>
<dbReference type="NCBIfam" id="TIGR01383">
    <property type="entry name" value="not_thiJ"/>
    <property type="match status" value="1"/>
</dbReference>
<reference evidence="3 4" key="1">
    <citation type="submission" date="2014-06" db="EMBL/GenBank/DDBJ databases">
        <title>Whole Genome Sequences of Three Symbiotic Endozoicomonas Bacteria.</title>
        <authorList>
            <person name="Neave M.J."/>
            <person name="Apprill A."/>
            <person name="Voolstra C.R."/>
        </authorList>
    </citation>
    <scope>NUCLEOTIDE SEQUENCE [LARGE SCALE GENOMIC DNA]</scope>
    <source>
        <strain evidence="3 4">LMG 24815</strain>
    </source>
</reference>
<dbReference type="InterPro" id="IPR029062">
    <property type="entry name" value="Class_I_gatase-like"/>
</dbReference>
<dbReference type="GO" id="GO:1903189">
    <property type="term" value="P:glyoxal metabolic process"/>
    <property type="evidence" value="ECO:0007669"/>
    <property type="project" value="TreeGrafter"/>
</dbReference>
<evidence type="ECO:0000259" key="2">
    <source>
        <dbReference type="Pfam" id="PF01965"/>
    </source>
</evidence>
<dbReference type="Gene3D" id="3.40.50.880">
    <property type="match status" value="1"/>
</dbReference>
<dbReference type="PANTHER" id="PTHR48094:SF12">
    <property type="entry name" value="PARKINSON DISEASE PROTEIN 7 HOMOLOG"/>
    <property type="match status" value="1"/>
</dbReference>
<dbReference type="EMBL" id="JOKG01000001">
    <property type="protein sequence ID" value="KEQ15777.1"/>
    <property type="molecule type" value="Genomic_DNA"/>
</dbReference>
<dbReference type="FunFam" id="3.40.50.880:FF:000015">
    <property type="entry name" value="Protein DJ-1 homolog C"/>
    <property type="match status" value="1"/>
</dbReference>
<dbReference type="RefSeq" id="WP_034873051.1">
    <property type="nucleotide sequence ID" value="NZ_JOKG01000001.1"/>
</dbReference>
<dbReference type="CDD" id="cd03135">
    <property type="entry name" value="GATase1_DJ-1"/>
    <property type="match status" value="1"/>
</dbReference>
<evidence type="ECO:0000313" key="4">
    <source>
        <dbReference type="Proteomes" id="UP000028006"/>
    </source>
</evidence>
<dbReference type="AlphaFoldDB" id="A0A081NBF4"/>
<dbReference type="PANTHER" id="PTHR48094">
    <property type="entry name" value="PROTEIN/NUCLEIC ACID DEGLYCASE DJ-1-RELATED"/>
    <property type="match status" value="1"/>
</dbReference>
<dbReference type="eggNOG" id="COG0693">
    <property type="taxonomic scope" value="Bacteria"/>
</dbReference>